<comment type="similarity">
    <text evidence="1">Belongs to the HIBADH-related family.</text>
</comment>
<name>A0A2A2CYF7_9ACTN</name>
<dbReference type="RefSeq" id="WP_095585162.1">
    <property type="nucleotide sequence ID" value="NZ_JAJQQQ010000003.1"/>
</dbReference>
<dbReference type="Pfam" id="PF21761">
    <property type="entry name" value="RedAm-like_C"/>
    <property type="match status" value="1"/>
</dbReference>
<evidence type="ECO:0000256" key="2">
    <source>
        <dbReference type="ARBA" id="ARBA00023002"/>
    </source>
</evidence>
<dbReference type="Gene3D" id="3.40.50.720">
    <property type="entry name" value="NAD(P)-binding Rossmann-like Domain"/>
    <property type="match status" value="1"/>
</dbReference>
<evidence type="ECO:0000256" key="1">
    <source>
        <dbReference type="ARBA" id="ARBA00009080"/>
    </source>
</evidence>
<comment type="caution">
    <text evidence="6">The sequence shown here is derived from an EMBL/GenBank/DDBJ whole genome shotgun (WGS) entry which is preliminary data.</text>
</comment>
<accession>A0A2A2CYF7</accession>
<dbReference type="PANTHER" id="PTHR43580">
    <property type="entry name" value="OXIDOREDUCTASE GLYR1-RELATED"/>
    <property type="match status" value="1"/>
</dbReference>
<proteinExistence type="inferred from homology"/>
<dbReference type="AlphaFoldDB" id="A0A2A2CYF7"/>
<organism evidence="6 7">
    <name type="scientific">Streptomyces albireticuli</name>
    <dbReference type="NCBI Taxonomy" id="1940"/>
    <lineage>
        <taxon>Bacteria</taxon>
        <taxon>Bacillati</taxon>
        <taxon>Actinomycetota</taxon>
        <taxon>Actinomycetes</taxon>
        <taxon>Kitasatosporales</taxon>
        <taxon>Streptomycetaceae</taxon>
        <taxon>Streptomyces</taxon>
    </lineage>
</organism>
<feature type="chain" id="PRO_5038620126" evidence="3">
    <location>
        <begin position="21"/>
        <end position="291"/>
    </location>
</feature>
<evidence type="ECO:0000313" key="6">
    <source>
        <dbReference type="EMBL" id="PAU44196.1"/>
    </source>
</evidence>
<dbReference type="Gene3D" id="1.10.1040.10">
    <property type="entry name" value="N-(1-d-carboxylethyl)-l-norvaline Dehydrogenase, domain 2"/>
    <property type="match status" value="1"/>
</dbReference>
<keyword evidence="3" id="KW-0732">Signal</keyword>
<protein>
    <submittedName>
        <fullName evidence="6">6-phosphogluconate dehydrogenase</fullName>
    </submittedName>
</protein>
<keyword evidence="2" id="KW-0560">Oxidoreductase</keyword>
<gene>
    <name evidence="6" type="ORF">CK936_36155</name>
</gene>
<feature type="signal peptide" evidence="3">
    <location>
        <begin position="1"/>
        <end position="20"/>
    </location>
</feature>
<dbReference type="PANTHER" id="PTHR43580:SF2">
    <property type="entry name" value="CYTOKINE-LIKE NUCLEAR FACTOR N-PAC"/>
    <property type="match status" value="1"/>
</dbReference>
<dbReference type="GO" id="GO:0050661">
    <property type="term" value="F:NADP binding"/>
    <property type="evidence" value="ECO:0007669"/>
    <property type="project" value="InterPro"/>
</dbReference>
<evidence type="ECO:0000256" key="3">
    <source>
        <dbReference type="SAM" id="SignalP"/>
    </source>
</evidence>
<dbReference type="GO" id="GO:0016491">
    <property type="term" value="F:oxidoreductase activity"/>
    <property type="evidence" value="ECO:0007669"/>
    <property type="project" value="UniProtKB-KW"/>
</dbReference>
<dbReference type="EMBL" id="NSJV01000698">
    <property type="protein sequence ID" value="PAU44196.1"/>
    <property type="molecule type" value="Genomic_DNA"/>
</dbReference>
<evidence type="ECO:0000313" key="7">
    <source>
        <dbReference type="Proteomes" id="UP000218944"/>
    </source>
</evidence>
<dbReference type="InterPro" id="IPR051265">
    <property type="entry name" value="HIBADH-related_NP60_sf"/>
</dbReference>
<sequence>MSSNSPVAVLGLGAMGTALATAFLTGGHPTTVWNRTPGKAVPLVALGATRADDVAAAVTAGELVVVCLLDHASVHATLAPVAAELAGRTLVNLTNGTPAQARETAAWAAAHGIAYVDGGIMAVPPGIGTDQAFVLYSGAEEAFAAHRPTLERLGAAHFVGADAGLAALHDIALLSGMYGMFAGVFHALALVGTEKVPATEFAPMLTSWIGAMAAGIPHMAAQVASGDYTDGVVSNAAMQAAAFGNLLRTADDQGISGELIAPLRPLLDRLVAEGGGAGDVTGIVELLKKPA</sequence>
<dbReference type="InterPro" id="IPR048666">
    <property type="entry name" value="RedAm-like_C"/>
</dbReference>
<dbReference type="SUPFAM" id="SSF51735">
    <property type="entry name" value="NAD(P)-binding Rossmann-fold domains"/>
    <property type="match status" value="1"/>
</dbReference>
<dbReference type="InterPro" id="IPR013328">
    <property type="entry name" value="6PGD_dom2"/>
</dbReference>
<feature type="domain" description="6-phosphogluconate dehydrogenase NADP-binding" evidence="4">
    <location>
        <begin position="7"/>
        <end position="158"/>
    </location>
</feature>
<reference evidence="6 7" key="1">
    <citation type="submission" date="2017-08" db="EMBL/GenBank/DDBJ databases">
        <title>Genome sequence of Streptomyces albireticuli NRRL B-1670.</title>
        <authorList>
            <person name="Graham D.E."/>
            <person name="Mahan K.M."/>
            <person name="Klingeman D.M."/>
            <person name="Hettich R.L."/>
            <person name="Parry R.J."/>
            <person name="Spain J.C."/>
        </authorList>
    </citation>
    <scope>NUCLEOTIDE SEQUENCE [LARGE SCALE GENOMIC DNA]</scope>
    <source>
        <strain evidence="6 7">NRRL B-1670</strain>
    </source>
</reference>
<dbReference type="InterPro" id="IPR006115">
    <property type="entry name" value="6PGDH_NADP-bd"/>
</dbReference>
<dbReference type="Pfam" id="PF03446">
    <property type="entry name" value="NAD_binding_2"/>
    <property type="match status" value="1"/>
</dbReference>
<keyword evidence="7" id="KW-1185">Reference proteome</keyword>
<dbReference type="Proteomes" id="UP000218944">
    <property type="component" value="Unassembled WGS sequence"/>
</dbReference>
<feature type="domain" description="NADPH-dependent reductive aminase-like C-terminal" evidence="5">
    <location>
        <begin position="162"/>
        <end position="289"/>
    </location>
</feature>
<evidence type="ECO:0000259" key="5">
    <source>
        <dbReference type="Pfam" id="PF21761"/>
    </source>
</evidence>
<dbReference type="InterPro" id="IPR015815">
    <property type="entry name" value="HIBADH-related"/>
</dbReference>
<dbReference type="PIRSF" id="PIRSF000103">
    <property type="entry name" value="HIBADH"/>
    <property type="match status" value="1"/>
</dbReference>
<dbReference type="InterPro" id="IPR036291">
    <property type="entry name" value="NAD(P)-bd_dom_sf"/>
</dbReference>
<evidence type="ECO:0000259" key="4">
    <source>
        <dbReference type="Pfam" id="PF03446"/>
    </source>
</evidence>